<accession>A0ABW3Z3W3</accession>
<feature type="compositionally biased region" description="Low complexity" evidence="10">
    <location>
        <begin position="192"/>
        <end position="204"/>
    </location>
</feature>
<feature type="region of interest" description="Disordered" evidence="10">
    <location>
        <begin position="64"/>
        <end position="206"/>
    </location>
</feature>
<evidence type="ECO:0000256" key="6">
    <source>
        <dbReference type="ARBA" id="ARBA00022692"/>
    </source>
</evidence>
<organism evidence="13 14">
    <name type="scientific">Methylopila musalis</name>
    <dbReference type="NCBI Taxonomy" id="1134781"/>
    <lineage>
        <taxon>Bacteria</taxon>
        <taxon>Pseudomonadati</taxon>
        <taxon>Pseudomonadota</taxon>
        <taxon>Alphaproteobacteria</taxon>
        <taxon>Hyphomicrobiales</taxon>
        <taxon>Methylopilaceae</taxon>
        <taxon>Methylopila</taxon>
    </lineage>
</organism>
<dbReference type="Proteomes" id="UP001597171">
    <property type="component" value="Unassembled WGS sequence"/>
</dbReference>
<keyword evidence="3" id="KW-0813">Transport</keyword>
<keyword evidence="6 11" id="KW-0812">Transmembrane</keyword>
<feature type="compositionally biased region" description="Acidic residues" evidence="10">
    <location>
        <begin position="91"/>
        <end position="106"/>
    </location>
</feature>
<dbReference type="Pfam" id="PF03544">
    <property type="entry name" value="TonB_C"/>
    <property type="match status" value="1"/>
</dbReference>
<dbReference type="PANTHER" id="PTHR33446">
    <property type="entry name" value="PROTEIN TONB-RELATED"/>
    <property type="match status" value="1"/>
</dbReference>
<comment type="subcellular location">
    <subcellularLocation>
        <location evidence="1">Cell inner membrane</location>
        <topology evidence="1">Single-pass membrane protein</topology>
        <orientation evidence="1">Periplasmic side</orientation>
    </subcellularLocation>
</comment>
<feature type="region of interest" description="Disordered" evidence="10">
    <location>
        <begin position="273"/>
        <end position="295"/>
    </location>
</feature>
<evidence type="ECO:0000256" key="4">
    <source>
        <dbReference type="ARBA" id="ARBA00022475"/>
    </source>
</evidence>
<evidence type="ECO:0000256" key="5">
    <source>
        <dbReference type="ARBA" id="ARBA00022519"/>
    </source>
</evidence>
<feature type="compositionally biased region" description="Acidic residues" evidence="10">
    <location>
        <begin position="114"/>
        <end position="134"/>
    </location>
</feature>
<evidence type="ECO:0000256" key="10">
    <source>
        <dbReference type="SAM" id="MobiDB-lite"/>
    </source>
</evidence>
<keyword evidence="8 11" id="KW-1133">Transmembrane helix</keyword>
<keyword evidence="7" id="KW-0653">Protein transport</keyword>
<dbReference type="InterPro" id="IPR006260">
    <property type="entry name" value="TonB/TolA_C"/>
</dbReference>
<feature type="transmembrane region" description="Helical" evidence="11">
    <location>
        <begin position="12"/>
        <end position="34"/>
    </location>
</feature>
<evidence type="ECO:0000313" key="13">
    <source>
        <dbReference type="EMBL" id="MFD1330633.1"/>
    </source>
</evidence>
<dbReference type="EMBL" id="JBHTMX010000003">
    <property type="protein sequence ID" value="MFD1330633.1"/>
    <property type="molecule type" value="Genomic_DNA"/>
</dbReference>
<keyword evidence="5" id="KW-0997">Cell inner membrane</keyword>
<dbReference type="InterPro" id="IPR051045">
    <property type="entry name" value="TonB-dependent_transducer"/>
</dbReference>
<proteinExistence type="inferred from homology"/>
<dbReference type="InterPro" id="IPR037682">
    <property type="entry name" value="TonB_C"/>
</dbReference>
<comment type="similarity">
    <text evidence="2">Belongs to the TonB family.</text>
</comment>
<evidence type="ECO:0000256" key="9">
    <source>
        <dbReference type="ARBA" id="ARBA00023136"/>
    </source>
</evidence>
<evidence type="ECO:0000256" key="1">
    <source>
        <dbReference type="ARBA" id="ARBA00004383"/>
    </source>
</evidence>
<sequence length="295" mass="31916">MREERLSRREGAIIWVSAGALALALHLGVAAWLMREAAVQPADGAPPAAVMIDLSPEPEAVMTEANEISPDEASSEASTAAQQVEALAPEDAAEPEETEQEQPVEETPERTELEPDPAEAQEPEPDDVVAEEPEAALPVARATRPTERPEATRPPPRRERKEKPQPRPQRRQDQARAAMQAQAQVTPSNRNAAAQTASGVSAASPAAWRARLMAHLERRKRYPAGAKSRRERGVAYVRFTIDDSGAVLSTSLARSSGFPELDAEVVALVRRASPLPAPPPGVQKTVTAPVRFERR</sequence>
<name>A0ABW3Z3W3_9HYPH</name>
<keyword evidence="4" id="KW-1003">Cell membrane</keyword>
<feature type="domain" description="TonB C-terminal" evidence="12">
    <location>
        <begin position="207"/>
        <end position="295"/>
    </location>
</feature>
<feature type="compositionally biased region" description="Basic and acidic residues" evidence="10">
    <location>
        <begin position="144"/>
        <end position="174"/>
    </location>
</feature>
<dbReference type="SUPFAM" id="SSF74653">
    <property type="entry name" value="TolA/TonB C-terminal domain"/>
    <property type="match status" value="1"/>
</dbReference>
<feature type="compositionally biased region" description="Low complexity" evidence="10">
    <location>
        <begin position="175"/>
        <end position="184"/>
    </location>
</feature>
<dbReference type="Gene3D" id="3.30.1150.10">
    <property type="match status" value="1"/>
</dbReference>
<dbReference type="PROSITE" id="PS52015">
    <property type="entry name" value="TONB_CTD"/>
    <property type="match status" value="1"/>
</dbReference>
<keyword evidence="9 11" id="KW-0472">Membrane</keyword>
<dbReference type="PANTHER" id="PTHR33446:SF2">
    <property type="entry name" value="PROTEIN TONB"/>
    <property type="match status" value="1"/>
</dbReference>
<evidence type="ECO:0000256" key="3">
    <source>
        <dbReference type="ARBA" id="ARBA00022448"/>
    </source>
</evidence>
<evidence type="ECO:0000256" key="11">
    <source>
        <dbReference type="SAM" id="Phobius"/>
    </source>
</evidence>
<feature type="compositionally biased region" description="Low complexity" evidence="10">
    <location>
        <begin position="75"/>
        <end position="90"/>
    </location>
</feature>
<evidence type="ECO:0000256" key="2">
    <source>
        <dbReference type="ARBA" id="ARBA00006555"/>
    </source>
</evidence>
<evidence type="ECO:0000259" key="12">
    <source>
        <dbReference type="PROSITE" id="PS52015"/>
    </source>
</evidence>
<comment type="caution">
    <text evidence="13">The sequence shown here is derived from an EMBL/GenBank/DDBJ whole genome shotgun (WGS) entry which is preliminary data.</text>
</comment>
<protein>
    <submittedName>
        <fullName evidence="13">Energy transducer TonB</fullName>
    </submittedName>
</protein>
<evidence type="ECO:0000256" key="7">
    <source>
        <dbReference type="ARBA" id="ARBA00022927"/>
    </source>
</evidence>
<dbReference type="NCBIfam" id="TIGR01352">
    <property type="entry name" value="tonB_Cterm"/>
    <property type="match status" value="1"/>
</dbReference>
<evidence type="ECO:0000256" key="8">
    <source>
        <dbReference type="ARBA" id="ARBA00022989"/>
    </source>
</evidence>
<reference evidence="14" key="1">
    <citation type="journal article" date="2019" name="Int. J. Syst. Evol. Microbiol.">
        <title>The Global Catalogue of Microorganisms (GCM) 10K type strain sequencing project: providing services to taxonomists for standard genome sequencing and annotation.</title>
        <authorList>
            <consortium name="The Broad Institute Genomics Platform"/>
            <consortium name="The Broad Institute Genome Sequencing Center for Infectious Disease"/>
            <person name="Wu L."/>
            <person name="Ma J."/>
        </authorList>
    </citation>
    <scope>NUCLEOTIDE SEQUENCE [LARGE SCALE GENOMIC DNA]</scope>
    <source>
        <strain evidence="14">CCUG 61696</strain>
    </source>
</reference>
<evidence type="ECO:0000313" key="14">
    <source>
        <dbReference type="Proteomes" id="UP001597171"/>
    </source>
</evidence>
<gene>
    <name evidence="13" type="ORF">ACFQ4O_01310</name>
</gene>
<keyword evidence="14" id="KW-1185">Reference proteome</keyword>